<evidence type="ECO:0000256" key="1">
    <source>
        <dbReference type="ARBA" id="ARBA00004479"/>
    </source>
</evidence>
<name>A0A8N4EY20_ELAGV</name>
<comment type="subcellular location">
    <subcellularLocation>
        <location evidence="1">Membrane</location>
        <topology evidence="1">Single-pass type I membrane protein</topology>
    </subcellularLocation>
</comment>
<protein>
    <submittedName>
        <fullName evidence="11">Receptor like protein 25</fullName>
    </submittedName>
</protein>
<dbReference type="Proteomes" id="UP000504607">
    <property type="component" value="Unplaced"/>
</dbReference>
<gene>
    <name evidence="11" type="primary">LOC105034604</name>
</gene>
<evidence type="ECO:0000256" key="8">
    <source>
        <dbReference type="ARBA" id="ARBA00023180"/>
    </source>
</evidence>
<keyword evidence="6 9" id="KW-1133">Transmembrane helix</keyword>
<proteinExistence type="predicted"/>
<organism evidence="10 11">
    <name type="scientific">Elaeis guineensis var. tenera</name>
    <name type="common">Oil palm</name>
    <dbReference type="NCBI Taxonomy" id="51953"/>
    <lineage>
        <taxon>Eukaryota</taxon>
        <taxon>Viridiplantae</taxon>
        <taxon>Streptophyta</taxon>
        <taxon>Embryophyta</taxon>
        <taxon>Tracheophyta</taxon>
        <taxon>Spermatophyta</taxon>
        <taxon>Magnoliopsida</taxon>
        <taxon>Liliopsida</taxon>
        <taxon>Arecaceae</taxon>
        <taxon>Arecoideae</taxon>
        <taxon>Cocoseae</taxon>
        <taxon>Elaeidinae</taxon>
        <taxon>Elaeis</taxon>
    </lineage>
</organism>
<keyword evidence="7 9" id="KW-0472">Membrane</keyword>
<keyword evidence="5" id="KW-0677">Repeat</keyword>
<evidence type="ECO:0000256" key="4">
    <source>
        <dbReference type="ARBA" id="ARBA00022729"/>
    </source>
</evidence>
<dbReference type="AlphaFoldDB" id="A0A8N4EY20"/>
<keyword evidence="11" id="KW-0675">Receptor</keyword>
<keyword evidence="8" id="KW-0325">Glycoprotein</keyword>
<keyword evidence="3 9" id="KW-0812">Transmembrane</keyword>
<dbReference type="SUPFAM" id="SSF52058">
    <property type="entry name" value="L domain-like"/>
    <property type="match status" value="1"/>
</dbReference>
<dbReference type="PANTHER" id="PTHR48063">
    <property type="entry name" value="LRR RECEPTOR-LIKE KINASE"/>
    <property type="match status" value="1"/>
</dbReference>
<dbReference type="Pfam" id="PF00560">
    <property type="entry name" value="LRR_1"/>
    <property type="match status" value="3"/>
</dbReference>
<evidence type="ECO:0000256" key="2">
    <source>
        <dbReference type="ARBA" id="ARBA00022614"/>
    </source>
</evidence>
<dbReference type="Gene3D" id="3.80.10.10">
    <property type="entry name" value="Ribonuclease Inhibitor"/>
    <property type="match status" value="1"/>
</dbReference>
<dbReference type="Pfam" id="PF13855">
    <property type="entry name" value="LRR_8"/>
    <property type="match status" value="1"/>
</dbReference>
<reference evidence="11" key="1">
    <citation type="submission" date="2025-08" db="UniProtKB">
        <authorList>
            <consortium name="RefSeq"/>
        </authorList>
    </citation>
    <scope>IDENTIFICATION</scope>
</reference>
<dbReference type="PRINTS" id="PR00019">
    <property type="entry name" value="LEURICHRPT"/>
</dbReference>
<dbReference type="RefSeq" id="XP_029117513.1">
    <property type="nucleotide sequence ID" value="XM_029261680.1"/>
</dbReference>
<dbReference type="FunFam" id="3.80.10.10:FF:000041">
    <property type="entry name" value="LRR receptor-like serine/threonine-protein kinase ERECTA"/>
    <property type="match status" value="1"/>
</dbReference>
<evidence type="ECO:0000313" key="11">
    <source>
        <dbReference type="RefSeq" id="XP_029117513.1"/>
    </source>
</evidence>
<keyword evidence="4" id="KW-0732">Signal</keyword>
<dbReference type="InterPro" id="IPR032675">
    <property type="entry name" value="LRR_dom_sf"/>
</dbReference>
<evidence type="ECO:0000256" key="6">
    <source>
        <dbReference type="ARBA" id="ARBA00022989"/>
    </source>
</evidence>
<evidence type="ECO:0000256" key="9">
    <source>
        <dbReference type="SAM" id="Phobius"/>
    </source>
</evidence>
<accession>A0A8N4EY20</accession>
<evidence type="ECO:0000256" key="7">
    <source>
        <dbReference type="ARBA" id="ARBA00023136"/>
    </source>
</evidence>
<dbReference type="PANTHER" id="PTHR48063:SF112">
    <property type="entry name" value="RECEPTOR LIKE PROTEIN 30-LIKE"/>
    <property type="match status" value="1"/>
</dbReference>
<evidence type="ECO:0000313" key="10">
    <source>
        <dbReference type="Proteomes" id="UP000504607"/>
    </source>
</evidence>
<evidence type="ECO:0000256" key="5">
    <source>
        <dbReference type="ARBA" id="ARBA00022737"/>
    </source>
</evidence>
<evidence type="ECO:0000256" key="3">
    <source>
        <dbReference type="ARBA" id="ARBA00022692"/>
    </source>
</evidence>
<feature type="transmembrane region" description="Helical" evidence="9">
    <location>
        <begin position="245"/>
        <end position="267"/>
    </location>
</feature>
<dbReference type="InterPro" id="IPR046956">
    <property type="entry name" value="RLP23-like"/>
</dbReference>
<dbReference type="GO" id="GO:0016020">
    <property type="term" value="C:membrane"/>
    <property type="evidence" value="ECO:0007669"/>
    <property type="project" value="UniProtKB-SubCell"/>
</dbReference>
<keyword evidence="10" id="KW-1185">Reference proteome</keyword>
<dbReference type="InterPro" id="IPR001611">
    <property type="entry name" value="Leu-rich_rpt"/>
</dbReference>
<keyword evidence="2" id="KW-0433">Leucine-rich repeat</keyword>
<dbReference type="OrthoDB" id="979932at2759"/>
<sequence>MPGWFFNISSLEYLNLKGNSLQGTISPAIKNLASLNFLDLSSNPFVGGKIPVALDGLYLVHNSLSGTIPSSFGEFTSMKVFQVQDIHETILDVFTIGYNDKMHRTFNGRDFEFVRVLAFVNAMDLSDNNLSRAIPEELTNLFGLLVLNLSRNHLSGEITKKIDALQQLELLDLSSNDLFGGIPSSMKVLTFLSYLNLLYNNLLGRVLFGDQLQTLMDPSIYAGNLGLCGFPLTQECKVDEHEMKWLNMCIGAGFATGFWVVFGPLLFNEKMERSLFSTYRSSV</sequence>